<dbReference type="RefSeq" id="WP_058956944.1">
    <property type="nucleotide sequence ID" value="NZ_CP110473.1"/>
</dbReference>
<dbReference type="EMBL" id="VHIZ01000066">
    <property type="protein sequence ID" value="TPV20855.1"/>
    <property type="molecule type" value="Genomic_DNA"/>
</dbReference>
<accession>A0ABY2Z124</accession>
<protein>
    <recommendedName>
        <fullName evidence="3">Phage tail tape measure protein</fullName>
    </recommendedName>
</protein>
<proteinExistence type="predicted"/>
<name>A0ABY2Z124_9GAMM</name>
<reference evidence="1 2" key="1">
    <citation type="submission" date="2019-06" db="EMBL/GenBank/DDBJ databases">
        <title>Taxogenomics and systematics of the genus Pantoea.</title>
        <authorList>
            <person name="Tambong J.T."/>
        </authorList>
    </citation>
    <scope>NUCLEOTIDE SEQUENCE [LARGE SCALE GENOMIC DNA]</scope>
    <source>
        <strain evidence="1 2">LMG 2558</strain>
    </source>
</reference>
<evidence type="ECO:0000313" key="2">
    <source>
        <dbReference type="Proteomes" id="UP000316142"/>
    </source>
</evidence>
<organism evidence="1 2">
    <name type="scientific">Pantoea anthophila</name>
    <dbReference type="NCBI Taxonomy" id="470931"/>
    <lineage>
        <taxon>Bacteria</taxon>
        <taxon>Pseudomonadati</taxon>
        <taxon>Pseudomonadota</taxon>
        <taxon>Gammaproteobacteria</taxon>
        <taxon>Enterobacterales</taxon>
        <taxon>Erwiniaceae</taxon>
        <taxon>Pantoea</taxon>
    </lineage>
</organism>
<dbReference type="GeneID" id="93531538"/>
<evidence type="ECO:0008006" key="3">
    <source>
        <dbReference type="Google" id="ProtNLM"/>
    </source>
</evidence>
<sequence length="80" mass="8401">MREINEKEIAAVSGAGLPEFLGDVNSALTDVSGLLDSTLTSLKESTTFGERLSLTFRALGLNVAKSFLTAFSGFLTTISA</sequence>
<comment type="caution">
    <text evidence="1">The sequence shown here is derived from an EMBL/GenBank/DDBJ whole genome shotgun (WGS) entry which is preliminary data.</text>
</comment>
<evidence type="ECO:0000313" key="1">
    <source>
        <dbReference type="EMBL" id="TPV20855.1"/>
    </source>
</evidence>
<gene>
    <name evidence="1" type="ORF">FJW00_21505</name>
</gene>
<keyword evidence="2" id="KW-1185">Reference proteome</keyword>
<dbReference type="Proteomes" id="UP000316142">
    <property type="component" value="Unassembled WGS sequence"/>
</dbReference>